<dbReference type="InParanoid" id="A0A0V1AU20"/>
<sequence length="88" mass="9617">MDHLPYMSFIPEVSTAEDVRVWSGIPTAAYCIPPDSLIWLQSWLGAFADIYIFGQGGLNRTFFTTVLCQSLLTVSSQLVSGTIITSIG</sequence>
<proteinExistence type="predicted"/>
<gene>
    <name evidence="1" type="ORF">T01_4176</name>
</gene>
<organism evidence="1 2">
    <name type="scientific">Trichinella spiralis</name>
    <name type="common">Trichina worm</name>
    <dbReference type="NCBI Taxonomy" id="6334"/>
    <lineage>
        <taxon>Eukaryota</taxon>
        <taxon>Metazoa</taxon>
        <taxon>Ecdysozoa</taxon>
        <taxon>Nematoda</taxon>
        <taxon>Enoplea</taxon>
        <taxon>Dorylaimia</taxon>
        <taxon>Trichinellida</taxon>
        <taxon>Trichinellidae</taxon>
        <taxon>Trichinella</taxon>
    </lineage>
</organism>
<dbReference type="AlphaFoldDB" id="A0A0V1AU20"/>
<name>A0A0V1AU20_TRISP</name>
<reference evidence="1 2" key="1">
    <citation type="submission" date="2015-01" db="EMBL/GenBank/DDBJ databases">
        <title>Evolution of Trichinella species and genotypes.</title>
        <authorList>
            <person name="Korhonen P.K."/>
            <person name="Edoardo P."/>
            <person name="Giuseppe L.R."/>
            <person name="Gasser R.B."/>
        </authorList>
    </citation>
    <scope>NUCLEOTIDE SEQUENCE [LARGE SCALE GENOMIC DNA]</scope>
    <source>
        <strain evidence="1">ISS3</strain>
    </source>
</reference>
<accession>A0A0V1AU20</accession>
<dbReference type="EMBL" id="JYDH01000238">
    <property type="protein sequence ID" value="KRY27731.1"/>
    <property type="molecule type" value="Genomic_DNA"/>
</dbReference>
<protein>
    <submittedName>
        <fullName evidence="1">Uncharacterized protein</fullName>
    </submittedName>
</protein>
<evidence type="ECO:0000313" key="2">
    <source>
        <dbReference type="Proteomes" id="UP000054776"/>
    </source>
</evidence>
<keyword evidence="2" id="KW-1185">Reference proteome</keyword>
<dbReference type="Proteomes" id="UP000054776">
    <property type="component" value="Unassembled WGS sequence"/>
</dbReference>
<evidence type="ECO:0000313" key="1">
    <source>
        <dbReference type="EMBL" id="KRY27731.1"/>
    </source>
</evidence>
<comment type="caution">
    <text evidence="1">The sequence shown here is derived from an EMBL/GenBank/DDBJ whole genome shotgun (WGS) entry which is preliminary data.</text>
</comment>